<evidence type="ECO:0000313" key="2">
    <source>
        <dbReference type="EMBL" id="GLR62764.1"/>
    </source>
</evidence>
<feature type="chain" id="PRO_5046968821" evidence="1">
    <location>
        <begin position="25"/>
        <end position="158"/>
    </location>
</feature>
<dbReference type="InterPro" id="IPR014469">
    <property type="entry name" value="DUF2271"/>
</dbReference>
<evidence type="ECO:0000313" key="3">
    <source>
        <dbReference type="Proteomes" id="UP001156682"/>
    </source>
</evidence>
<gene>
    <name evidence="2" type="ORF">GCM10007878_01990</name>
</gene>
<feature type="signal peptide" evidence="1">
    <location>
        <begin position="1"/>
        <end position="24"/>
    </location>
</feature>
<dbReference type="Pfam" id="PF10029">
    <property type="entry name" value="DUF2271"/>
    <property type="match status" value="1"/>
</dbReference>
<dbReference type="Proteomes" id="UP001156682">
    <property type="component" value="Unassembled WGS sequence"/>
</dbReference>
<evidence type="ECO:0000256" key="1">
    <source>
        <dbReference type="SAM" id="SignalP"/>
    </source>
</evidence>
<sequence>MKKLILALVVSFTATILVPTQAQARDMTFTTTLKNYNGDGAYLALYLVKANGQYQQTIWIAGEKSKYYKHLSSWSRGSGQRASEYDGLSGASVGRGRTLNVTLGIADELIDAGYQVRIDTSVEDMRDNPAEISVPLITSNVGKPFLGRGYIETFQFSF</sequence>
<protein>
    <submittedName>
        <fullName evidence="2">Tat pathway signal protein</fullName>
    </submittedName>
</protein>
<keyword evidence="1" id="KW-0732">Signal</keyword>
<accession>A0ABQ5ZS19</accession>
<dbReference type="RefSeq" id="WP_027851943.1">
    <property type="nucleotide sequence ID" value="NZ_BSOR01000002.1"/>
</dbReference>
<proteinExistence type="predicted"/>
<name>A0ABQ5ZS19_9GAMM</name>
<keyword evidence="3" id="KW-1185">Reference proteome</keyword>
<organism evidence="2 3">
    <name type="scientific">Marinospirillum insulare</name>
    <dbReference type="NCBI Taxonomy" id="217169"/>
    <lineage>
        <taxon>Bacteria</taxon>
        <taxon>Pseudomonadati</taxon>
        <taxon>Pseudomonadota</taxon>
        <taxon>Gammaproteobacteria</taxon>
        <taxon>Oceanospirillales</taxon>
        <taxon>Oceanospirillaceae</taxon>
        <taxon>Marinospirillum</taxon>
    </lineage>
</organism>
<dbReference type="EMBL" id="BSOR01000002">
    <property type="protein sequence ID" value="GLR62764.1"/>
    <property type="molecule type" value="Genomic_DNA"/>
</dbReference>
<comment type="caution">
    <text evidence="2">The sequence shown here is derived from an EMBL/GenBank/DDBJ whole genome shotgun (WGS) entry which is preliminary data.</text>
</comment>
<reference evidence="3" key="1">
    <citation type="journal article" date="2019" name="Int. J. Syst. Evol. Microbiol.">
        <title>The Global Catalogue of Microorganisms (GCM) 10K type strain sequencing project: providing services to taxonomists for standard genome sequencing and annotation.</title>
        <authorList>
            <consortium name="The Broad Institute Genomics Platform"/>
            <consortium name="The Broad Institute Genome Sequencing Center for Infectious Disease"/>
            <person name="Wu L."/>
            <person name="Ma J."/>
        </authorList>
    </citation>
    <scope>NUCLEOTIDE SEQUENCE [LARGE SCALE GENOMIC DNA]</scope>
    <source>
        <strain evidence="3">NBRC 100033</strain>
    </source>
</reference>